<dbReference type="InterPro" id="IPR000238">
    <property type="entry name" value="RbfA"/>
</dbReference>
<dbReference type="SUPFAM" id="SSF89919">
    <property type="entry name" value="Ribosome-binding factor A, RbfA"/>
    <property type="match status" value="1"/>
</dbReference>
<name>A0A1G1X6N0_9BACT</name>
<evidence type="ECO:0000313" key="3">
    <source>
        <dbReference type="Proteomes" id="UP000177528"/>
    </source>
</evidence>
<evidence type="ECO:0000313" key="2">
    <source>
        <dbReference type="EMBL" id="OGY35017.1"/>
    </source>
</evidence>
<dbReference type="InterPro" id="IPR023799">
    <property type="entry name" value="RbfA_dom_sf"/>
</dbReference>
<dbReference type="Pfam" id="PF02033">
    <property type="entry name" value="RBFA"/>
    <property type="match status" value="1"/>
</dbReference>
<dbReference type="Gene3D" id="3.30.300.20">
    <property type="match status" value="1"/>
</dbReference>
<evidence type="ECO:0008006" key="4">
    <source>
        <dbReference type="Google" id="ProtNLM"/>
    </source>
</evidence>
<dbReference type="GO" id="GO:0006364">
    <property type="term" value="P:rRNA processing"/>
    <property type="evidence" value="ECO:0007669"/>
    <property type="project" value="InterPro"/>
</dbReference>
<reference evidence="2 3" key="1">
    <citation type="journal article" date="2016" name="Nat. Commun.">
        <title>Thousands of microbial genomes shed light on interconnected biogeochemical processes in an aquifer system.</title>
        <authorList>
            <person name="Anantharaman K."/>
            <person name="Brown C.T."/>
            <person name="Hug L.A."/>
            <person name="Sharon I."/>
            <person name="Castelle C.J."/>
            <person name="Probst A.J."/>
            <person name="Thomas B.C."/>
            <person name="Singh A."/>
            <person name="Wilkins M.J."/>
            <person name="Karaoz U."/>
            <person name="Brodie E.L."/>
            <person name="Williams K.H."/>
            <person name="Hubbard S.S."/>
            <person name="Banfield J.F."/>
        </authorList>
    </citation>
    <scope>NUCLEOTIDE SEQUENCE [LARGE SCALE GENOMIC DNA]</scope>
</reference>
<gene>
    <name evidence="2" type="ORF">A3D99_04440</name>
</gene>
<dbReference type="AlphaFoldDB" id="A0A1G1X6N0"/>
<evidence type="ECO:0000256" key="1">
    <source>
        <dbReference type="ARBA" id="ARBA00022517"/>
    </source>
</evidence>
<comment type="caution">
    <text evidence="2">The sequence shown here is derived from an EMBL/GenBank/DDBJ whole genome shotgun (WGS) entry which is preliminary data.</text>
</comment>
<keyword evidence="1" id="KW-0690">Ribosome biogenesis</keyword>
<organism evidence="2 3">
    <name type="scientific">Candidatus Andersenbacteria bacterium RIFCSPHIGHO2_12_FULL_45_11</name>
    <dbReference type="NCBI Taxonomy" id="1797281"/>
    <lineage>
        <taxon>Bacteria</taxon>
        <taxon>Candidatus Anderseniibacteriota</taxon>
    </lineage>
</organism>
<dbReference type="InterPro" id="IPR015946">
    <property type="entry name" value="KH_dom-like_a/b"/>
</dbReference>
<proteinExistence type="predicted"/>
<dbReference type="Proteomes" id="UP000177528">
    <property type="component" value="Unassembled WGS sequence"/>
</dbReference>
<protein>
    <recommendedName>
        <fullName evidence="4">Ribosome-binding factor A</fullName>
    </recommendedName>
</protein>
<dbReference type="EMBL" id="MHHR01000006">
    <property type="protein sequence ID" value="OGY35017.1"/>
    <property type="molecule type" value="Genomic_DNA"/>
</dbReference>
<accession>A0A1G1X6N0</accession>
<sequence length="109" mass="12503">MSDRISKINKHLQRTIGEILLTEVDIPDGVLVTISHVETTRNLRFSDIFLYISPSDKVKETMEKLTPQMYDIQGSLNRSLQFRPLPRIRFKHDAGSEHAATINAKLNEI</sequence>